<evidence type="ECO:0000313" key="1">
    <source>
        <dbReference type="EMBL" id="SCM79230.1"/>
    </source>
</evidence>
<organism evidence="1">
    <name type="scientific">uncultured Pleomorphomonas sp</name>
    <dbReference type="NCBI Taxonomy" id="442121"/>
    <lineage>
        <taxon>Bacteria</taxon>
        <taxon>Pseudomonadati</taxon>
        <taxon>Pseudomonadota</taxon>
        <taxon>Alphaproteobacteria</taxon>
        <taxon>Hyphomicrobiales</taxon>
        <taxon>Pleomorphomonadaceae</taxon>
        <taxon>Pleomorphomonas</taxon>
        <taxon>environmental samples</taxon>
    </lineage>
</organism>
<dbReference type="EMBL" id="FMJD01000013">
    <property type="protein sequence ID" value="SCM79230.1"/>
    <property type="molecule type" value="Genomic_DNA"/>
</dbReference>
<sequence length="99" mass="11838">MPLRTTTKSVILPPNDQFQHQHTGEGDGVSVGNLSVFGDKRLHYCNLFWSTPVHIEFIYYIRPMPDFLWGKQLWFYEFDYLHICSIDLKPDQLHMWYCL</sequence>
<protein>
    <submittedName>
        <fullName evidence="1">Uncharacterized protein</fullName>
    </submittedName>
</protein>
<gene>
    <name evidence="1" type="ORF">KL86PLE_90298</name>
</gene>
<accession>A0A212LNZ0</accession>
<name>A0A212LNZ0_9HYPH</name>
<dbReference type="AlphaFoldDB" id="A0A212LNZ0"/>
<reference evidence="1" key="1">
    <citation type="submission" date="2016-08" db="EMBL/GenBank/DDBJ databases">
        <authorList>
            <person name="Seilhamer J.J."/>
        </authorList>
    </citation>
    <scope>NUCLEOTIDE SEQUENCE</scope>
    <source>
        <strain evidence="1">86</strain>
    </source>
</reference>
<proteinExistence type="predicted"/>